<proteinExistence type="inferred from homology"/>
<dbReference type="PROSITE" id="PS51355">
    <property type="entry name" value="GLUTATHIONE_PEROXID_3"/>
    <property type="match status" value="1"/>
</dbReference>
<name>A0A484UUS6_9ZZZZ</name>
<feature type="domain" description="Thioredoxin" evidence="4">
    <location>
        <begin position="5"/>
        <end position="167"/>
    </location>
</feature>
<dbReference type="GO" id="GO:0004601">
    <property type="term" value="F:peroxidase activity"/>
    <property type="evidence" value="ECO:0007669"/>
    <property type="project" value="UniProtKB-KW"/>
</dbReference>
<organism evidence="5">
    <name type="scientific">plant metagenome</name>
    <dbReference type="NCBI Taxonomy" id="1297885"/>
    <lineage>
        <taxon>unclassified sequences</taxon>
        <taxon>metagenomes</taxon>
        <taxon>organismal metagenomes</taxon>
    </lineage>
</organism>
<evidence type="ECO:0000313" key="5">
    <source>
        <dbReference type="EMBL" id="VFR90838.1"/>
    </source>
</evidence>
<comment type="similarity">
    <text evidence="1">Belongs to the glutathione peroxidase family.</text>
</comment>
<evidence type="ECO:0000256" key="1">
    <source>
        <dbReference type="ARBA" id="ARBA00006926"/>
    </source>
</evidence>
<protein>
    <submittedName>
        <fullName evidence="5">Glutathione peroxidase family protein</fullName>
    </submittedName>
</protein>
<dbReference type="InterPro" id="IPR036249">
    <property type="entry name" value="Thioredoxin-like_sf"/>
</dbReference>
<accession>A0A484UUS6</accession>
<reference evidence="5" key="1">
    <citation type="submission" date="2019-03" db="EMBL/GenBank/DDBJ databases">
        <authorList>
            <person name="Danneels B."/>
        </authorList>
    </citation>
    <scope>NUCLEOTIDE SEQUENCE</scope>
</reference>
<dbReference type="FunFam" id="3.40.30.10:FF:000010">
    <property type="entry name" value="Glutathione peroxidase"/>
    <property type="match status" value="1"/>
</dbReference>
<dbReference type="GO" id="GO:0034599">
    <property type="term" value="P:cellular response to oxidative stress"/>
    <property type="evidence" value="ECO:0007669"/>
    <property type="project" value="TreeGrafter"/>
</dbReference>
<evidence type="ECO:0000256" key="2">
    <source>
        <dbReference type="ARBA" id="ARBA00022559"/>
    </source>
</evidence>
<keyword evidence="3" id="KW-0560">Oxidoreductase</keyword>
<dbReference type="Gene3D" id="3.40.30.10">
    <property type="entry name" value="Glutaredoxin"/>
    <property type="match status" value="1"/>
</dbReference>
<dbReference type="InterPro" id="IPR013766">
    <property type="entry name" value="Thioredoxin_domain"/>
</dbReference>
<evidence type="ECO:0000256" key="3">
    <source>
        <dbReference type="ARBA" id="ARBA00023002"/>
    </source>
</evidence>
<dbReference type="InterPro" id="IPR000889">
    <property type="entry name" value="Glutathione_peroxidase"/>
</dbReference>
<sequence length="175" mass="19119">MQHQEPDMSSLYEFSVTDIDGAPRALADFQGKVALVVNVASQCGFTPQYEGLEALQRDYAAQGFAVLGFPCDQFGHQEPGDEASIKSFCELRYGVTFPMFAKVEVNGNNAAPLYRWLKGEKPGILGTEAIKWNFTKFLVGRDGQVIRRYAPTDTPASLRKDIDAALAQPAPAATP</sequence>
<dbReference type="AlphaFoldDB" id="A0A484UUS6"/>
<dbReference type="PRINTS" id="PR01011">
    <property type="entry name" value="GLUTPROXDASE"/>
</dbReference>
<dbReference type="Pfam" id="PF00255">
    <property type="entry name" value="GSHPx"/>
    <property type="match status" value="1"/>
</dbReference>
<dbReference type="EMBL" id="CAADIP010000027">
    <property type="protein sequence ID" value="VFR90838.1"/>
    <property type="molecule type" value="Genomic_DNA"/>
</dbReference>
<dbReference type="PANTHER" id="PTHR11592">
    <property type="entry name" value="GLUTATHIONE PEROXIDASE"/>
    <property type="match status" value="1"/>
</dbReference>
<dbReference type="CDD" id="cd00340">
    <property type="entry name" value="GSH_Peroxidase"/>
    <property type="match status" value="1"/>
</dbReference>
<keyword evidence="2 5" id="KW-0575">Peroxidase</keyword>
<evidence type="ECO:0000259" key="4">
    <source>
        <dbReference type="PROSITE" id="PS51352"/>
    </source>
</evidence>
<dbReference type="PANTHER" id="PTHR11592:SF78">
    <property type="entry name" value="GLUTATHIONE PEROXIDASE"/>
    <property type="match status" value="1"/>
</dbReference>
<dbReference type="PIRSF" id="PIRSF000303">
    <property type="entry name" value="Glutathion_perox"/>
    <property type="match status" value="1"/>
</dbReference>
<dbReference type="SUPFAM" id="SSF52833">
    <property type="entry name" value="Thioredoxin-like"/>
    <property type="match status" value="1"/>
</dbReference>
<dbReference type="PROSITE" id="PS51352">
    <property type="entry name" value="THIOREDOXIN_2"/>
    <property type="match status" value="1"/>
</dbReference>
<gene>
    <name evidence="5" type="ORF">IVO3_2310</name>
</gene>